<dbReference type="Pfam" id="PF07173">
    <property type="entry name" value="GRDP-like"/>
    <property type="match status" value="1"/>
</dbReference>
<dbReference type="PANTHER" id="PTHR34365">
    <property type="entry name" value="ENOLASE (DUF1399)"/>
    <property type="match status" value="1"/>
</dbReference>
<accession>A0A364L5H9</accession>
<reference evidence="1 2" key="1">
    <citation type="journal article" date="2017" name="Biotechnol. Biofuels">
        <title>Differential beta-glucosidase expression as a function of carbon source availability in Talaromyces amestolkiae: a genomic and proteomic approach.</title>
        <authorList>
            <person name="de Eugenio L.I."/>
            <person name="Mendez-Liter J.A."/>
            <person name="Nieto-Dominguez M."/>
            <person name="Alonso L."/>
            <person name="Gil-Munoz J."/>
            <person name="Barriuso J."/>
            <person name="Prieto A."/>
            <person name="Martinez M.J."/>
        </authorList>
    </citation>
    <scope>NUCLEOTIDE SEQUENCE [LARGE SCALE GENOMIC DNA]</scope>
    <source>
        <strain evidence="1 2">CIB</strain>
    </source>
</reference>
<dbReference type="OrthoDB" id="4455544at2759"/>
<dbReference type="PANTHER" id="PTHR34365:SF7">
    <property type="entry name" value="GLYCINE-RICH DOMAIN-CONTAINING PROTEIN 1"/>
    <property type="match status" value="1"/>
</dbReference>
<dbReference type="Proteomes" id="UP000249363">
    <property type="component" value="Unassembled WGS sequence"/>
</dbReference>
<dbReference type="InterPro" id="IPR009836">
    <property type="entry name" value="GRDP-like"/>
</dbReference>
<dbReference type="GeneID" id="63796306"/>
<comment type="caution">
    <text evidence="1">The sequence shown here is derived from an EMBL/GenBank/DDBJ whole genome shotgun (WGS) entry which is preliminary data.</text>
</comment>
<protein>
    <submittedName>
        <fullName evidence="1">Uncharacterized protein</fullName>
    </submittedName>
</protein>
<name>A0A364L5H9_TALAM</name>
<dbReference type="RefSeq" id="XP_040735594.1">
    <property type="nucleotide sequence ID" value="XM_040879748.1"/>
</dbReference>
<organism evidence="1 2">
    <name type="scientific">Talaromyces amestolkiae</name>
    <dbReference type="NCBI Taxonomy" id="1196081"/>
    <lineage>
        <taxon>Eukaryota</taxon>
        <taxon>Fungi</taxon>
        <taxon>Dikarya</taxon>
        <taxon>Ascomycota</taxon>
        <taxon>Pezizomycotina</taxon>
        <taxon>Eurotiomycetes</taxon>
        <taxon>Eurotiomycetidae</taxon>
        <taxon>Eurotiales</taxon>
        <taxon>Trichocomaceae</taxon>
        <taxon>Talaromyces</taxon>
        <taxon>Talaromyces sect. Talaromyces</taxon>
    </lineage>
</organism>
<dbReference type="EMBL" id="MIKG01000014">
    <property type="protein sequence ID" value="RAO71078.1"/>
    <property type="molecule type" value="Genomic_DNA"/>
</dbReference>
<evidence type="ECO:0000313" key="1">
    <source>
        <dbReference type="EMBL" id="RAO71078.1"/>
    </source>
</evidence>
<sequence>MSRFRDIRLNISKSKSNTQGTRVSAVPHETWSPAAHGKDALQQALEDMYWEGVRDELENIIRTLAIWQQPEFADVSLPDEDDDFIHGFDTFVDQVSQHAREHAIKYNKKRLEDMKQAQQPMDARPPSYTNSLNEAAMDRKAEFISSKIKSSVRQTMEGMPTFTGLERRAWVLLQAAGFLDIEKLIEHRPATKKEKWPVVPQLDFSEDKPLDFYPMHCANNRCNATITGSMFKSVDPKEPRVVCEDCYFRHFYGKESYVKQYKHCILPEAISPEESRRICPCLSIPHSNGDELLSLFPVPGNARHQKYADFNKKCKLCNLDDIVAVAKYKALCKAAGIKENKKERGPESTTDVIRMLQHYQSQPEKLISRTLGKLRRPSSNTSLERSEQRLHSSVALDKAVTDPQAERDIPAFFKAHVDKDPFANLKVRLRVGPLVIENGASLTEDGALVTLRETPVFHQRLSISDKQKRCLRVTGSGDRKVWQRLHPARHLTNYKAVMKQVVGAPFSGLLPQDPERAIVCDVLDASQSLCRKGADLGVSLDRLLDSLRNMIGSRVKEYLSSISEGLLSPTTQLAWSATQNNCQQFCNSLIDHALFGSLTSDLAEPLYLMSFVCKDEGYMRPAVIKKAPDIIDTYQEYWYDWGAFGAPLYTYQNIFPWDCTEAYGRYPTCCGDCNLSKHVWAFPFDSWSVVSHHLTRDQHLYAPPSLSEPMGATASTPQAWMRNRLTVLSASAILCRAATAMAKTTMFRSATAWLSPSSELGSRLRSLDPSLARVKLGGIHRAQPFGHLLFDDKIHCSNYFMAQWGIRPRTEQIEAYELARKKRMNRADVELPKQAEYSQQIGSQKQTQLSRRALTDMSLIAASTTQNLHRAAEAEIKNLKQWRNTYNQDPLDDHWKLLDEGDVNQTDGRQLIPAPSLFKSLATTTTNNTSAHSTEEGQSIPTIGQCAAHLELLEAFFTLRHHIVNSAALDKTFGVKINNKIVYRKKFHKGMGAYVYKKTPLRDTTYPDRRREKWDFYLKIAAVRFEAWIRVANHAVEKSVREKGGAVSLPHLPPLDIIMVWHAFLLNPVDFQTYCRDKKLSVIRNVEFPWAKIRKAIDPKTWAYELPEASWEWTKYECQMEPDLYQYLESVGATYSPVASTLSRFGDPKEQVGSLWQTLKQMVLSERENQFIKDVLEIQVGLQQSTITSLTENVKRQASFVDKMHSHLWICSPAVSGTMCRAIDRYNKFIKLFALYPAKTLVPTLDVDLVWHTHQCSAVLYEETMRARTGRYINHDDKIGKKELGHGADETSHLFRARFGQEYSVCLCWDCEMLTTALEKADEEVDLAVDDLDMEKLAKQVGEYVSYYRAEELSRRVDRGMDV</sequence>
<proteinExistence type="predicted"/>
<keyword evidence="2" id="KW-1185">Reference proteome</keyword>
<evidence type="ECO:0000313" key="2">
    <source>
        <dbReference type="Proteomes" id="UP000249363"/>
    </source>
</evidence>
<dbReference type="STRING" id="1196081.A0A364L5H9"/>
<gene>
    <name evidence="1" type="ORF">BHQ10_007090</name>
</gene>